<dbReference type="InterPro" id="IPR046336">
    <property type="entry name" value="Lon_prtase_N_sf"/>
</dbReference>
<name>A0A7S4QBH7_9STRA</name>
<dbReference type="EMBL" id="HBNS01000449">
    <property type="protein sequence ID" value="CAE4578462.1"/>
    <property type="molecule type" value="Transcribed_RNA"/>
</dbReference>
<feature type="compositionally biased region" description="Basic and acidic residues" evidence="1">
    <location>
        <begin position="140"/>
        <end position="158"/>
    </location>
</feature>
<dbReference type="SUPFAM" id="SSF88697">
    <property type="entry name" value="PUA domain-like"/>
    <property type="match status" value="1"/>
</dbReference>
<feature type="region of interest" description="Disordered" evidence="1">
    <location>
        <begin position="106"/>
        <end position="158"/>
    </location>
</feature>
<dbReference type="AlphaFoldDB" id="A0A7S4QBH7"/>
<protein>
    <recommendedName>
        <fullName evidence="3">Lon N-terminal domain-containing protein</fullName>
    </recommendedName>
</protein>
<dbReference type="Gene3D" id="2.30.130.40">
    <property type="entry name" value="LON domain-like"/>
    <property type="match status" value="1"/>
</dbReference>
<reference evidence="2" key="1">
    <citation type="submission" date="2021-01" db="EMBL/GenBank/DDBJ databases">
        <authorList>
            <person name="Corre E."/>
            <person name="Pelletier E."/>
            <person name="Niang G."/>
            <person name="Scheremetjew M."/>
            <person name="Finn R."/>
            <person name="Kale V."/>
            <person name="Holt S."/>
            <person name="Cochrane G."/>
            <person name="Meng A."/>
            <person name="Brown T."/>
            <person name="Cohen L."/>
        </authorList>
    </citation>
    <scope>NUCLEOTIDE SEQUENCE</scope>
    <source>
        <strain evidence="2">GSO104</strain>
    </source>
</reference>
<accession>A0A7S4QBH7</accession>
<gene>
    <name evidence="2" type="ORF">DBRI00130_LOCUS356</name>
</gene>
<organism evidence="2">
    <name type="scientific">Ditylum brightwellii</name>
    <dbReference type="NCBI Taxonomy" id="49249"/>
    <lineage>
        <taxon>Eukaryota</taxon>
        <taxon>Sar</taxon>
        <taxon>Stramenopiles</taxon>
        <taxon>Ochrophyta</taxon>
        <taxon>Bacillariophyta</taxon>
        <taxon>Mediophyceae</taxon>
        <taxon>Lithodesmiophycidae</taxon>
        <taxon>Lithodesmiales</taxon>
        <taxon>Lithodesmiaceae</taxon>
        <taxon>Ditylum</taxon>
    </lineage>
</organism>
<dbReference type="InterPro" id="IPR015947">
    <property type="entry name" value="PUA-like_sf"/>
</dbReference>
<sequence>MEETENTIMPRALPSSPCFPLMDLNDDLLTNILTFLSDAPFEGADMDCKSSLTHTLPYINHRIQKLCEQDFLWRTVLLRLLKREPYLWEEGVHRVLKGCRRESRRISADTNESVSNKKQKLAAQKREGEVEENGESPTSQRREPKSEEKTKSKKSHEESLIDNTVEQMILLSQKQCQSTSPKQNKLGLHITKNKSHLCLFQQTVSTHLRQTHPIFYMPGTVRLGCVFGLHFFEPRYRVLISEVMSSYPVGFRTGDVIDASTEGRFPEFVYAHVAPLAPTNPACIVQVRQCHIYPDGTADVLLMPVAYVWMERVWERPNSGGLACGRVVRMGKEASRALERSLWGSTRLDSADWETNGHGNNEEEDEDDVIVDGEGVRGSIHAILAYLAAREQGMQEFENSENNQE</sequence>
<feature type="region of interest" description="Disordered" evidence="1">
    <location>
        <begin position="349"/>
        <end position="369"/>
    </location>
</feature>
<evidence type="ECO:0008006" key="3">
    <source>
        <dbReference type="Google" id="ProtNLM"/>
    </source>
</evidence>
<proteinExistence type="predicted"/>
<evidence type="ECO:0000256" key="1">
    <source>
        <dbReference type="SAM" id="MobiDB-lite"/>
    </source>
</evidence>
<evidence type="ECO:0000313" key="2">
    <source>
        <dbReference type="EMBL" id="CAE4578462.1"/>
    </source>
</evidence>